<name>A0ABU9YFX4_9PROT</name>
<comment type="caution">
    <text evidence="2">The sequence shown here is derived from an EMBL/GenBank/DDBJ whole genome shotgun (WGS) entry which is preliminary data.</text>
</comment>
<organism evidence="2 3">
    <name type="scientific">Tistrella arctica</name>
    <dbReference type="NCBI Taxonomy" id="3133430"/>
    <lineage>
        <taxon>Bacteria</taxon>
        <taxon>Pseudomonadati</taxon>
        <taxon>Pseudomonadota</taxon>
        <taxon>Alphaproteobacteria</taxon>
        <taxon>Geminicoccales</taxon>
        <taxon>Geminicoccaceae</taxon>
        <taxon>Tistrella</taxon>
    </lineage>
</organism>
<dbReference type="EMBL" id="JBBKTW010000002">
    <property type="protein sequence ID" value="MEN2987689.1"/>
    <property type="molecule type" value="Genomic_DNA"/>
</dbReference>
<protein>
    <recommendedName>
        <fullName evidence="4">Lipoprotein</fullName>
    </recommendedName>
</protein>
<feature type="compositionally biased region" description="Gly residues" evidence="1">
    <location>
        <begin position="76"/>
        <end position="85"/>
    </location>
</feature>
<evidence type="ECO:0000256" key="1">
    <source>
        <dbReference type="SAM" id="MobiDB-lite"/>
    </source>
</evidence>
<gene>
    <name evidence="2" type="ORF">WG926_05200</name>
</gene>
<evidence type="ECO:0008006" key="4">
    <source>
        <dbReference type="Google" id="ProtNLM"/>
    </source>
</evidence>
<dbReference type="PROSITE" id="PS51257">
    <property type="entry name" value="PROKAR_LIPOPROTEIN"/>
    <property type="match status" value="1"/>
</dbReference>
<keyword evidence="3" id="KW-1185">Reference proteome</keyword>
<reference evidence="2 3" key="1">
    <citation type="submission" date="2024-03" db="EMBL/GenBank/DDBJ databases">
        <title>High-quality draft genome sequencing of Tistrella sp. BH-R2-4.</title>
        <authorList>
            <person name="Dong C."/>
        </authorList>
    </citation>
    <scope>NUCLEOTIDE SEQUENCE [LARGE SCALE GENOMIC DNA]</scope>
    <source>
        <strain evidence="2 3">BH-R2-4</strain>
    </source>
</reference>
<evidence type="ECO:0000313" key="3">
    <source>
        <dbReference type="Proteomes" id="UP001413721"/>
    </source>
</evidence>
<dbReference type="RefSeq" id="WP_345932427.1">
    <property type="nucleotide sequence ID" value="NZ_JBBKTV010000003.1"/>
</dbReference>
<feature type="region of interest" description="Disordered" evidence="1">
    <location>
        <begin position="38"/>
        <end position="85"/>
    </location>
</feature>
<evidence type="ECO:0000313" key="2">
    <source>
        <dbReference type="EMBL" id="MEN2987689.1"/>
    </source>
</evidence>
<proteinExistence type="predicted"/>
<sequence>MTRISVAPAAMDGPRRMLRHAAVAVMLALALTACGKKGTPVPPMAVAPDGTVDRDTLPDYTPENDPRSLMTPGRINGPGLGVPPY</sequence>
<dbReference type="Proteomes" id="UP001413721">
    <property type="component" value="Unassembled WGS sequence"/>
</dbReference>
<accession>A0ABU9YFX4</accession>